<keyword evidence="3" id="KW-1185">Reference proteome</keyword>
<gene>
    <name evidence="2" type="ORF">BDQ12DRAFT_692829</name>
</gene>
<proteinExistence type="predicted"/>
<feature type="region of interest" description="Disordered" evidence="1">
    <location>
        <begin position="236"/>
        <end position="283"/>
    </location>
</feature>
<dbReference type="OrthoDB" id="3226552at2759"/>
<evidence type="ECO:0000313" key="3">
    <source>
        <dbReference type="Proteomes" id="UP000308652"/>
    </source>
</evidence>
<evidence type="ECO:0000256" key="1">
    <source>
        <dbReference type="SAM" id="MobiDB-lite"/>
    </source>
</evidence>
<feature type="compositionally biased region" description="Polar residues" evidence="1">
    <location>
        <begin position="236"/>
        <end position="250"/>
    </location>
</feature>
<dbReference type="AlphaFoldDB" id="A0A5C3LHG2"/>
<sequence>MSGLSLLGLSATNNKLQQISFTDDDHRWSDIVPPQSALTFAVVWDPDGGMVAFSGAELLNDSSDHLEALSSPADVHDNYSQILLSESSEVSSPEASSILLPDHEYLFALGTPTYERMKLGRTQTSSTLGGLDVYLRGSILGKTHLYQHHYSCLDNLGGDFNFDPRTSFSKVLDSFEIVGRCEETSISGAQYIGYDLGSARSLATTSSSNYISPKADDSEYDAHSMSWSALEKPTTPGFTSFMPQAPPTKTSNRRLKKRRPSDPTLSTVSSSKRDNTFAIRSPRPSAANFSLSTRSRLSIFPKLPSCNKIKKVIDSSWVVVDVNEANETPDQTST</sequence>
<dbReference type="Proteomes" id="UP000308652">
    <property type="component" value="Unassembled WGS sequence"/>
</dbReference>
<evidence type="ECO:0000313" key="2">
    <source>
        <dbReference type="EMBL" id="TFK32248.1"/>
    </source>
</evidence>
<protein>
    <submittedName>
        <fullName evidence="2">Uncharacterized protein</fullName>
    </submittedName>
</protein>
<organism evidence="2 3">
    <name type="scientific">Crucibulum laeve</name>
    <dbReference type="NCBI Taxonomy" id="68775"/>
    <lineage>
        <taxon>Eukaryota</taxon>
        <taxon>Fungi</taxon>
        <taxon>Dikarya</taxon>
        <taxon>Basidiomycota</taxon>
        <taxon>Agaricomycotina</taxon>
        <taxon>Agaricomycetes</taxon>
        <taxon>Agaricomycetidae</taxon>
        <taxon>Agaricales</taxon>
        <taxon>Agaricineae</taxon>
        <taxon>Nidulariaceae</taxon>
        <taxon>Crucibulum</taxon>
    </lineage>
</organism>
<accession>A0A5C3LHG2</accession>
<reference evidence="2 3" key="1">
    <citation type="journal article" date="2019" name="Nat. Ecol. Evol.">
        <title>Megaphylogeny resolves global patterns of mushroom evolution.</title>
        <authorList>
            <person name="Varga T."/>
            <person name="Krizsan K."/>
            <person name="Foldi C."/>
            <person name="Dima B."/>
            <person name="Sanchez-Garcia M."/>
            <person name="Sanchez-Ramirez S."/>
            <person name="Szollosi G.J."/>
            <person name="Szarkandi J.G."/>
            <person name="Papp V."/>
            <person name="Albert L."/>
            <person name="Andreopoulos W."/>
            <person name="Angelini C."/>
            <person name="Antonin V."/>
            <person name="Barry K.W."/>
            <person name="Bougher N.L."/>
            <person name="Buchanan P."/>
            <person name="Buyck B."/>
            <person name="Bense V."/>
            <person name="Catcheside P."/>
            <person name="Chovatia M."/>
            <person name="Cooper J."/>
            <person name="Damon W."/>
            <person name="Desjardin D."/>
            <person name="Finy P."/>
            <person name="Geml J."/>
            <person name="Haridas S."/>
            <person name="Hughes K."/>
            <person name="Justo A."/>
            <person name="Karasinski D."/>
            <person name="Kautmanova I."/>
            <person name="Kiss B."/>
            <person name="Kocsube S."/>
            <person name="Kotiranta H."/>
            <person name="LaButti K.M."/>
            <person name="Lechner B.E."/>
            <person name="Liimatainen K."/>
            <person name="Lipzen A."/>
            <person name="Lukacs Z."/>
            <person name="Mihaltcheva S."/>
            <person name="Morgado L.N."/>
            <person name="Niskanen T."/>
            <person name="Noordeloos M.E."/>
            <person name="Ohm R.A."/>
            <person name="Ortiz-Santana B."/>
            <person name="Ovrebo C."/>
            <person name="Racz N."/>
            <person name="Riley R."/>
            <person name="Savchenko A."/>
            <person name="Shiryaev A."/>
            <person name="Soop K."/>
            <person name="Spirin V."/>
            <person name="Szebenyi C."/>
            <person name="Tomsovsky M."/>
            <person name="Tulloss R.E."/>
            <person name="Uehling J."/>
            <person name="Grigoriev I.V."/>
            <person name="Vagvolgyi C."/>
            <person name="Papp T."/>
            <person name="Martin F.M."/>
            <person name="Miettinen O."/>
            <person name="Hibbett D.S."/>
            <person name="Nagy L.G."/>
        </authorList>
    </citation>
    <scope>NUCLEOTIDE SEQUENCE [LARGE SCALE GENOMIC DNA]</scope>
    <source>
        <strain evidence="2 3">CBS 166.37</strain>
    </source>
</reference>
<name>A0A5C3LHG2_9AGAR</name>
<dbReference type="EMBL" id="ML213681">
    <property type="protein sequence ID" value="TFK32248.1"/>
    <property type="molecule type" value="Genomic_DNA"/>
</dbReference>